<dbReference type="AlphaFoldDB" id="A0A644Z8C3"/>
<evidence type="ECO:0008006" key="2">
    <source>
        <dbReference type="Google" id="ProtNLM"/>
    </source>
</evidence>
<dbReference type="GO" id="GO:0006629">
    <property type="term" value="P:lipid metabolic process"/>
    <property type="evidence" value="ECO:0007669"/>
    <property type="project" value="InterPro"/>
</dbReference>
<dbReference type="GO" id="GO:0008081">
    <property type="term" value="F:phosphoric diester hydrolase activity"/>
    <property type="evidence" value="ECO:0007669"/>
    <property type="project" value="InterPro"/>
</dbReference>
<gene>
    <name evidence="1" type="ORF">SDC9_83667</name>
</gene>
<sequence length="52" mass="5966">MDNEELIDDMIDLNVDNIITDDVPLAKELVKENGINSQDIFRKTLEQIVFGM</sequence>
<evidence type="ECO:0000313" key="1">
    <source>
        <dbReference type="EMBL" id="MPM37062.1"/>
    </source>
</evidence>
<name>A0A644Z8C3_9ZZZZ</name>
<dbReference type="EMBL" id="VSSQ01007813">
    <property type="protein sequence ID" value="MPM37062.1"/>
    <property type="molecule type" value="Genomic_DNA"/>
</dbReference>
<accession>A0A644Z8C3</accession>
<protein>
    <recommendedName>
        <fullName evidence="2">GP-PDE domain-containing protein</fullName>
    </recommendedName>
</protein>
<proteinExistence type="predicted"/>
<dbReference type="InterPro" id="IPR017946">
    <property type="entry name" value="PLC-like_Pdiesterase_TIM-brl"/>
</dbReference>
<comment type="caution">
    <text evidence="1">The sequence shown here is derived from an EMBL/GenBank/DDBJ whole genome shotgun (WGS) entry which is preliminary data.</text>
</comment>
<reference evidence="1" key="1">
    <citation type="submission" date="2019-08" db="EMBL/GenBank/DDBJ databases">
        <authorList>
            <person name="Kucharzyk K."/>
            <person name="Murdoch R.W."/>
            <person name="Higgins S."/>
            <person name="Loffler F."/>
        </authorList>
    </citation>
    <scope>NUCLEOTIDE SEQUENCE</scope>
</reference>
<dbReference type="Gene3D" id="3.20.20.190">
    <property type="entry name" value="Phosphatidylinositol (PI) phosphodiesterase"/>
    <property type="match status" value="1"/>
</dbReference>
<organism evidence="1">
    <name type="scientific">bioreactor metagenome</name>
    <dbReference type="NCBI Taxonomy" id="1076179"/>
    <lineage>
        <taxon>unclassified sequences</taxon>
        <taxon>metagenomes</taxon>
        <taxon>ecological metagenomes</taxon>
    </lineage>
</organism>